<protein>
    <submittedName>
        <fullName evidence="2">Uncharacterized protein</fullName>
    </submittedName>
</protein>
<dbReference type="Proteomes" id="UP001596513">
    <property type="component" value="Unassembled WGS sequence"/>
</dbReference>
<dbReference type="EMBL" id="JBHTEK010000001">
    <property type="protein sequence ID" value="MFC7669687.1"/>
    <property type="molecule type" value="Genomic_DNA"/>
</dbReference>
<gene>
    <name evidence="2" type="ORF">ACFQT0_21695</name>
</gene>
<proteinExistence type="predicted"/>
<keyword evidence="3" id="KW-1185">Reference proteome</keyword>
<evidence type="ECO:0000313" key="3">
    <source>
        <dbReference type="Proteomes" id="UP001596513"/>
    </source>
</evidence>
<keyword evidence="1" id="KW-0812">Transmembrane</keyword>
<evidence type="ECO:0000313" key="2">
    <source>
        <dbReference type="EMBL" id="MFC7669687.1"/>
    </source>
</evidence>
<accession>A0ABW2UA46</accession>
<name>A0ABW2UA46_9BACT</name>
<organism evidence="2 3">
    <name type="scientific">Hymenobacter humi</name>
    <dbReference type="NCBI Taxonomy" id="1411620"/>
    <lineage>
        <taxon>Bacteria</taxon>
        <taxon>Pseudomonadati</taxon>
        <taxon>Bacteroidota</taxon>
        <taxon>Cytophagia</taxon>
        <taxon>Cytophagales</taxon>
        <taxon>Hymenobacteraceae</taxon>
        <taxon>Hymenobacter</taxon>
    </lineage>
</organism>
<reference evidence="3" key="1">
    <citation type="journal article" date="2019" name="Int. J. Syst. Evol. Microbiol.">
        <title>The Global Catalogue of Microorganisms (GCM) 10K type strain sequencing project: providing services to taxonomists for standard genome sequencing and annotation.</title>
        <authorList>
            <consortium name="The Broad Institute Genomics Platform"/>
            <consortium name="The Broad Institute Genome Sequencing Center for Infectious Disease"/>
            <person name="Wu L."/>
            <person name="Ma J."/>
        </authorList>
    </citation>
    <scope>NUCLEOTIDE SEQUENCE [LARGE SCALE GENOMIC DNA]</scope>
    <source>
        <strain evidence="3">JCM 19635</strain>
    </source>
</reference>
<keyword evidence="1" id="KW-1133">Transmembrane helix</keyword>
<dbReference type="RefSeq" id="WP_380205174.1">
    <property type="nucleotide sequence ID" value="NZ_JBHTEK010000001.1"/>
</dbReference>
<sequence length="99" mass="10986">MWVATAVFLLLLIISTTFTRSASGLYDAERYASVLFGTVVLLAFRRVGSWFEAPLGRRSWSSWLVVGVVGIWLAYSAGRTISNAVALRQLPPLEWTSPH</sequence>
<feature type="transmembrane region" description="Helical" evidence="1">
    <location>
        <begin position="60"/>
        <end position="78"/>
    </location>
</feature>
<keyword evidence="1" id="KW-0472">Membrane</keyword>
<comment type="caution">
    <text evidence="2">The sequence shown here is derived from an EMBL/GenBank/DDBJ whole genome shotgun (WGS) entry which is preliminary data.</text>
</comment>
<feature type="transmembrane region" description="Helical" evidence="1">
    <location>
        <begin position="31"/>
        <end position="48"/>
    </location>
</feature>
<evidence type="ECO:0000256" key="1">
    <source>
        <dbReference type="SAM" id="Phobius"/>
    </source>
</evidence>